<keyword evidence="17 20" id="KW-0511">Multifunctional enzyme</keyword>
<dbReference type="GO" id="GO:0005829">
    <property type="term" value="C:cytosol"/>
    <property type="evidence" value="ECO:0007669"/>
    <property type="project" value="TreeGrafter"/>
</dbReference>
<dbReference type="FunFam" id="3.90.870.10:FF:000001">
    <property type="entry name" value="Riboflavin biosynthesis protein RibBA"/>
    <property type="match status" value="1"/>
</dbReference>
<dbReference type="Pfam" id="PF00925">
    <property type="entry name" value="GTP_cyclohydro2"/>
    <property type="match status" value="1"/>
</dbReference>
<feature type="binding site" evidence="20">
    <location>
        <position position="106"/>
    </location>
    <ligand>
        <name>Mg(2+)</name>
        <dbReference type="ChEBI" id="CHEBI:18420"/>
        <label>1</label>
    </ligand>
</feature>
<evidence type="ECO:0000256" key="2">
    <source>
        <dbReference type="ARBA" id="ARBA00001936"/>
    </source>
</evidence>
<feature type="binding site" evidence="20">
    <location>
        <position position="351"/>
    </location>
    <ligand>
        <name>GTP</name>
        <dbReference type="ChEBI" id="CHEBI:37565"/>
    </ligand>
</feature>
<comment type="pathway">
    <text evidence="4 20">Cofactor biosynthesis; riboflavin biosynthesis; 5-amino-6-(D-ribitylamino)uracil from GTP: step 1/4.</text>
</comment>
<comment type="cofactor">
    <cofactor evidence="20">
        <name>Mg(2+)</name>
        <dbReference type="ChEBI" id="CHEBI:18420"/>
    </cofactor>
    <cofactor evidence="20">
        <name>Mn(2+)</name>
        <dbReference type="ChEBI" id="CHEBI:29035"/>
    </cofactor>
    <text evidence="20">Binds 2 divalent metal cations per subunit. Magnesium or manganese.</text>
</comment>
<dbReference type="PIRSF" id="PIRSF001259">
    <property type="entry name" value="RibA"/>
    <property type="match status" value="1"/>
</dbReference>
<keyword evidence="13 20" id="KW-0460">Magnesium</keyword>
<evidence type="ECO:0000313" key="23">
    <source>
        <dbReference type="Proteomes" id="UP000823964"/>
    </source>
</evidence>
<reference evidence="22" key="1">
    <citation type="journal article" date="2021" name="PeerJ">
        <title>Extensive microbial diversity within the chicken gut microbiome revealed by metagenomics and culture.</title>
        <authorList>
            <person name="Gilroy R."/>
            <person name="Ravi A."/>
            <person name="Getino M."/>
            <person name="Pursley I."/>
            <person name="Horton D.L."/>
            <person name="Alikhan N.F."/>
            <person name="Baker D."/>
            <person name="Gharbi K."/>
            <person name="Hall N."/>
            <person name="Watson M."/>
            <person name="Adriaenssens E.M."/>
            <person name="Foster-Nyarko E."/>
            <person name="Jarju S."/>
            <person name="Secka A."/>
            <person name="Antonio M."/>
            <person name="Oren A."/>
            <person name="Chaudhuri R.R."/>
            <person name="La Ragione R."/>
            <person name="Hildebrand F."/>
            <person name="Pallen M.J."/>
        </authorList>
    </citation>
    <scope>NUCLEOTIDE SEQUENCE</scope>
    <source>
        <strain evidence="22">14975</strain>
    </source>
</reference>
<feature type="region of interest" description="GTP cyclohydrolase II" evidence="20">
    <location>
        <begin position="280"/>
        <end position="474"/>
    </location>
</feature>
<dbReference type="FunFam" id="3.40.50.10990:FF:000001">
    <property type="entry name" value="Riboflavin biosynthesis protein RibBA"/>
    <property type="match status" value="1"/>
</dbReference>
<comment type="cofactor">
    <cofactor evidence="20">
        <name>Zn(2+)</name>
        <dbReference type="ChEBI" id="CHEBI:29105"/>
    </cofactor>
    <text evidence="20">Binds 1 zinc ion per subunit.</text>
</comment>
<comment type="function">
    <text evidence="3 20">Catalyzes the conversion of D-ribulose 5-phosphate to formate and 3,4-dihydroxy-2-butanone 4-phosphate.</text>
</comment>
<dbReference type="InterPro" id="IPR036144">
    <property type="entry name" value="RibA-like_sf"/>
</dbReference>
<dbReference type="NCBIfam" id="NF006803">
    <property type="entry name" value="PRK09311.1"/>
    <property type="match status" value="1"/>
</dbReference>
<keyword evidence="14 20" id="KW-0342">GTP-binding</keyword>
<gene>
    <name evidence="20" type="primary">ribBA</name>
    <name evidence="22" type="ORF">H9862_02270</name>
</gene>
<evidence type="ECO:0000256" key="20">
    <source>
        <dbReference type="HAMAP-Rule" id="MF_01283"/>
    </source>
</evidence>
<evidence type="ECO:0000256" key="13">
    <source>
        <dbReference type="ARBA" id="ARBA00022842"/>
    </source>
</evidence>
<dbReference type="PANTHER" id="PTHR21327:SF18">
    <property type="entry name" value="3,4-DIHYDROXY-2-BUTANONE 4-PHOSPHATE SYNTHASE"/>
    <property type="match status" value="1"/>
</dbReference>
<evidence type="ECO:0000256" key="5">
    <source>
        <dbReference type="ARBA" id="ARBA00004904"/>
    </source>
</evidence>
<dbReference type="InterPro" id="IPR000926">
    <property type="entry name" value="RibA"/>
</dbReference>
<dbReference type="GO" id="GO:0005525">
    <property type="term" value="F:GTP binding"/>
    <property type="evidence" value="ECO:0007669"/>
    <property type="project" value="UniProtKB-KW"/>
</dbReference>
<dbReference type="SUPFAM" id="SSF55821">
    <property type="entry name" value="YrdC/RibB"/>
    <property type="match status" value="1"/>
</dbReference>
<evidence type="ECO:0000256" key="19">
    <source>
        <dbReference type="ARBA" id="ARBA00049295"/>
    </source>
</evidence>
<evidence type="ECO:0000256" key="17">
    <source>
        <dbReference type="ARBA" id="ARBA00023268"/>
    </source>
</evidence>
<evidence type="ECO:0000256" key="16">
    <source>
        <dbReference type="ARBA" id="ARBA00023239"/>
    </source>
</evidence>
<feature type="binding site" evidence="20">
    <location>
        <position position="335"/>
    </location>
    <ligand>
        <name>Zn(2+)</name>
        <dbReference type="ChEBI" id="CHEBI:29105"/>
        <note>catalytic</note>
    </ligand>
</feature>
<comment type="catalytic activity">
    <reaction evidence="19 20">
        <text>GTP + 4 H2O = 2,5-diamino-6-hydroxy-4-(5-phosphoribosylamino)-pyrimidine + formate + 2 phosphate + 3 H(+)</text>
        <dbReference type="Rhea" id="RHEA:23704"/>
        <dbReference type="ChEBI" id="CHEBI:15377"/>
        <dbReference type="ChEBI" id="CHEBI:15378"/>
        <dbReference type="ChEBI" id="CHEBI:15740"/>
        <dbReference type="ChEBI" id="CHEBI:37565"/>
        <dbReference type="ChEBI" id="CHEBI:43474"/>
        <dbReference type="ChEBI" id="CHEBI:58614"/>
        <dbReference type="EC" id="3.5.4.25"/>
    </reaction>
</comment>
<evidence type="ECO:0000256" key="18">
    <source>
        <dbReference type="ARBA" id="ARBA00043932"/>
    </source>
</evidence>
<comment type="cofactor">
    <cofactor evidence="2">
        <name>Mn(2+)</name>
        <dbReference type="ChEBI" id="CHEBI:29035"/>
    </cofactor>
</comment>
<comment type="catalytic activity">
    <reaction evidence="1 20">
        <text>D-ribulose 5-phosphate = (2S)-2-hydroxy-3-oxobutyl phosphate + formate + H(+)</text>
        <dbReference type="Rhea" id="RHEA:18457"/>
        <dbReference type="ChEBI" id="CHEBI:15378"/>
        <dbReference type="ChEBI" id="CHEBI:15740"/>
        <dbReference type="ChEBI" id="CHEBI:58121"/>
        <dbReference type="ChEBI" id="CHEBI:58830"/>
        <dbReference type="EC" id="4.1.99.12"/>
    </reaction>
</comment>
<evidence type="ECO:0000256" key="6">
    <source>
        <dbReference type="ARBA" id="ARBA00005520"/>
    </source>
</evidence>
<sequence>MNPVEFHSKNGVFDINDFIQQCDASVSGEGDCLCGSHREPELPACRDVAAQPCCTPSGCDLSSLAPQGSVPVADGVDPIVYSPLAEVVEDLRLGKLILVTDDPSRENEADLICAGQFATPQNINFMATHARGLICVPMAPERVESLGLPMQAQHNTEKLHTAFTVSVDAKEGTTTGISAFERSITTMKLADPKARIDDFVQPGHCFPLKARKGGVLRRAGHTEATVDLLRIAGMEPVGVCCEIMKEDGTMARLGELGSFQKQYGLKACSLAQIIEHRQHTEKLVEREETVKLPTEFGEFICHAYHSKVDGKTHLALVHGEIDSDKPVLCRVHSECLTGDVFGSRRCDCGSQLHAAMRRVAQEGGVILYLRQEGRGIGLAAKLHAYKLQEQGYDTVDANIKLGFPADLRDYGVGAQILRDMGVRHLRLLTNNPRKIVGLAGHGLDIVEQVPISIPPNDDNRHYMETKRDRMGHLL</sequence>
<keyword evidence="10 20" id="KW-0547">Nucleotide-binding</keyword>
<evidence type="ECO:0000256" key="11">
    <source>
        <dbReference type="ARBA" id="ARBA00022801"/>
    </source>
</evidence>
<evidence type="ECO:0000259" key="21">
    <source>
        <dbReference type="Pfam" id="PF00925"/>
    </source>
</evidence>
<dbReference type="Pfam" id="PF00926">
    <property type="entry name" value="DHBP_synthase"/>
    <property type="match status" value="1"/>
</dbReference>
<feature type="binding site" evidence="20">
    <location>
        <begin position="372"/>
        <end position="374"/>
    </location>
    <ligand>
        <name>GTP</name>
        <dbReference type="ChEBI" id="CHEBI:37565"/>
    </ligand>
</feature>
<dbReference type="SUPFAM" id="SSF142695">
    <property type="entry name" value="RibA-like"/>
    <property type="match status" value="1"/>
</dbReference>
<comment type="pathway">
    <text evidence="5 20">Cofactor biosynthesis; riboflavin biosynthesis; 2-hydroxy-3-oxobutyl phosphate from D-ribulose 5-phosphate: step 1/1.</text>
</comment>
<keyword evidence="15 20" id="KW-0464">Manganese</keyword>
<evidence type="ECO:0000256" key="12">
    <source>
        <dbReference type="ARBA" id="ARBA00022833"/>
    </source>
</evidence>
<feature type="binding site" evidence="20">
    <location>
        <position position="242"/>
    </location>
    <ligand>
        <name>D-ribulose 5-phosphate</name>
        <dbReference type="ChEBI" id="CHEBI:58121"/>
    </ligand>
</feature>
<dbReference type="GO" id="GO:0008270">
    <property type="term" value="F:zinc ion binding"/>
    <property type="evidence" value="ECO:0007669"/>
    <property type="project" value="UniProtKB-UniRule"/>
</dbReference>
<keyword evidence="11 20" id="KW-0378">Hydrolase</keyword>
<dbReference type="GO" id="GO:0003935">
    <property type="term" value="F:GTP cyclohydrolase II activity"/>
    <property type="evidence" value="ECO:0007669"/>
    <property type="project" value="UniProtKB-UniRule"/>
</dbReference>
<dbReference type="Gene3D" id="3.90.870.10">
    <property type="entry name" value="DHBP synthase"/>
    <property type="match status" value="1"/>
</dbReference>
<feature type="domain" description="GTP cyclohydrolase II" evidence="21">
    <location>
        <begin position="286"/>
        <end position="450"/>
    </location>
</feature>
<dbReference type="GO" id="GO:0008686">
    <property type="term" value="F:3,4-dihydroxy-2-butanone-4-phosphate synthase activity"/>
    <property type="evidence" value="ECO:0007669"/>
    <property type="project" value="UniProtKB-UniRule"/>
</dbReference>
<evidence type="ECO:0000256" key="14">
    <source>
        <dbReference type="ARBA" id="ARBA00023134"/>
    </source>
</evidence>
<dbReference type="NCBIfam" id="TIGR00505">
    <property type="entry name" value="ribA"/>
    <property type="match status" value="1"/>
</dbReference>
<dbReference type="NCBIfam" id="TIGR00506">
    <property type="entry name" value="ribB"/>
    <property type="match status" value="1"/>
</dbReference>
<feature type="binding site" evidence="20">
    <location>
        <position position="106"/>
    </location>
    <ligand>
        <name>Mg(2+)</name>
        <dbReference type="ChEBI" id="CHEBI:18420"/>
        <label>2</label>
    </ligand>
</feature>
<keyword evidence="9 20" id="KW-0479">Metal-binding</keyword>
<dbReference type="CDD" id="cd00641">
    <property type="entry name" value="GTP_cyclohydro2"/>
    <property type="match status" value="1"/>
</dbReference>
<dbReference type="Proteomes" id="UP000823964">
    <property type="component" value="Unassembled WGS sequence"/>
</dbReference>
<name>A0A9D1VA82_9BACT</name>
<dbReference type="EC" id="4.1.99.12" evidence="20"/>
<feature type="binding site" evidence="20">
    <location>
        <begin position="218"/>
        <end position="222"/>
    </location>
    <ligand>
        <name>D-ribulose 5-phosphate</name>
        <dbReference type="ChEBI" id="CHEBI:58121"/>
    </ligand>
</feature>
<keyword evidence="16 20" id="KW-0456">Lyase</keyword>
<dbReference type="GO" id="GO:0009231">
    <property type="term" value="P:riboflavin biosynthetic process"/>
    <property type="evidence" value="ECO:0007669"/>
    <property type="project" value="UniProtKB-UniRule"/>
</dbReference>
<dbReference type="GO" id="GO:0030145">
    <property type="term" value="F:manganese ion binding"/>
    <property type="evidence" value="ECO:0007669"/>
    <property type="project" value="UniProtKB-UniRule"/>
</dbReference>
<dbReference type="InterPro" id="IPR017945">
    <property type="entry name" value="DHBP_synth_RibB-like_a/b_dom"/>
</dbReference>
<keyword evidence="8 20" id="KW-0686">Riboflavin biosynthesis</keyword>
<dbReference type="EC" id="3.5.4.25" evidence="20"/>
<evidence type="ECO:0000256" key="7">
    <source>
        <dbReference type="ARBA" id="ARBA00008976"/>
    </source>
</evidence>
<feature type="active site" description="Nucleophile; for GTP cyclohydrolase activity" evidence="20">
    <location>
        <position position="408"/>
    </location>
</feature>
<feature type="site" description="Essential for DHBP synthase activity" evidence="20">
    <location>
        <position position="204"/>
    </location>
</feature>
<feature type="site" description="Essential for DHBP synthase activity" evidence="20">
    <location>
        <position position="242"/>
    </location>
</feature>
<feature type="binding site" evidence="20">
    <location>
        <position position="394"/>
    </location>
    <ligand>
        <name>GTP</name>
        <dbReference type="ChEBI" id="CHEBI:37565"/>
    </ligand>
</feature>
<comment type="function">
    <text evidence="18 20">Catalyzes the conversion of GTP to 2,5-diamino-6-ribosylamino-4(3H)-pyrimidinone 5'-phosphate (DARP), formate and pyrophosphate.</text>
</comment>
<feature type="binding site" evidence="20">
    <location>
        <begin position="330"/>
        <end position="334"/>
    </location>
    <ligand>
        <name>GTP</name>
        <dbReference type="ChEBI" id="CHEBI:37565"/>
    </ligand>
</feature>
<evidence type="ECO:0000256" key="10">
    <source>
        <dbReference type="ARBA" id="ARBA00022741"/>
    </source>
</evidence>
<proteinExistence type="inferred from homology"/>
<feature type="region of interest" description="DHBP synthase" evidence="20">
    <location>
        <begin position="1"/>
        <end position="279"/>
    </location>
</feature>
<dbReference type="NCBIfam" id="NF001591">
    <property type="entry name" value="PRK00393.1"/>
    <property type="match status" value="1"/>
</dbReference>
<accession>A0A9D1VA82</accession>
<dbReference type="PANTHER" id="PTHR21327">
    <property type="entry name" value="GTP CYCLOHYDROLASE II-RELATED"/>
    <property type="match status" value="1"/>
</dbReference>
<comment type="similarity">
    <text evidence="6 20">In the N-terminal section; belongs to the DHBP synthase family.</text>
</comment>
<evidence type="ECO:0000313" key="22">
    <source>
        <dbReference type="EMBL" id="HIX19412.1"/>
    </source>
</evidence>
<evidence type="ECO:0000256" key="1">
    <source>
        <dbReference type="ARBA" id="ARBA00000141"/>
    </source>
</evidence>
<evidence type="ECO:0000256" key="4">
    <source>
        <dbReference type="ARBA" id="ARBA00004853"/>
    </source>
</evidence>
<keyword evidence="12 20" id="KW-0862">Zinc</keyword>
<comment type="similarity">
    <text evidence="7 20">In the C-terminal section; belongs to the GTP cyclohydrolase II family.</text>
</comment>
<feature type="binding site" evidence="20">
    <location>
        <position position="429"/>
    </location>
    <ligand>
        <name>GTP</name>
        <dbReference type="ChEBI" id="CHEBI:37565"/>
    </ligand>
</feature>
<feature type="active site" description="Proton acceptor; for GTP cyclohydrolase activity" evidence="20">
    <location>
        <position position="406"/>
    </location>
</feature>
<feature type="binding site" evidence="20">
    <location>
        <position position="434"/>
    </location>
    <ligand>
        <name>GTP</name>
        <dbReference type="ChEBI" id="CHEBI:37565"/>
    </ligand>
</feature>
<dbReference type="InterPro" id="IPR000422">
    <property type="entry name" value="DHBP_synthase_RibB"/>
</dbReference>
<feature type="binding site" evidence="20">
    <location>
        <position position="346"/>
    </location>
    <ligand>
        <name>Zn(2+)</name>
        <dbReference type="ChEBI" id="CHEBI:29105"/>
        <note>catalytic</note>
    </ligand>
</feature>
<feature type="binding site" evidence="20">
    <location>
        <begin position="105"/>
        <end position="106"/>
    </location>
    <ligand>
        <name>D-ribulose 5-phosphate</name>
        <dbReference type="ChEBI" id="CHEBI:58121"/>
    </ligand>
</feature>
<organism evidence="22 23">
    <name type="scientific">Candidatus Akkermansia intestinigallinarum</name>
    <dbReference type="NCBI Taxonomy" id="2838431"/>
    <lineage>
        <taxon>Bacteria</taxon>
        <taxon>Pseudomonadati</taxon>
        <taxon>Verrucomicrobiota</taxon>
        <taxon>Verrucomicrobiia</taxon>
        <taxon>Verrucomicrobiales</taxon>
        <taxon>Akkermansiaceae</taxon>
        <taxon>Akkermansia</taxon>
    </lineage>
</organism>
<dbReference type="Gene3D" id="3.40.50.10990">
    <property type="entry name" value="GTP cyclohydrolase II"/>
    <property type="match status" value="1"/>
</dbReference>
<dbReference type="InterPro" id="IPR016299">
    <property type="entry name" value="Riboflavin_synth_RibBA"/>
</dbReference>
<comment type="caution">
    <text evidence="22">The sequence shown here is derived from an EMBL/GenBank/DDBJ whole genome shotgun (WGS) entry which is preliminary data.</text>
</comment>
<evidence type="ECO:0000256" key="3">
    <source>
        <dbReference type="ARBA" id="ARBA00002284"/>
    </source>
</evidence>
<dbReference type="HAMAP" id="MF_00179">
    <property type="entry name" value="RibA"/>
    <property type="match status" value="1"/>
</dbReference>
<dbReference type="AlphaFoldDB" id="A0A9D1VA82"/>
<reference evidence="22" key="2">
    <citation type="submission" date="2021-04" db="EMBL/GenBank/DDBJ databases">
        <authorList>
            <person name="Gilroy R."/>
        </authorList>
    </citation>
    <scope>NUCLEOTIDE SEQUENCE</scope>
    <source>
        <strain evidence="22">14975</strain>
    </source>
</reference>
<feature type="binding site" evidence="20">
    <location>
        <position position="110"/>
    </location>
    <ligand>
        <name>D-ribulose 5-phosphate</name>
        <dbReference type="ChEBI" id="CHEBI:58121"/>
    </ligand>
</feature>
<dbReference type="EMBL" id="DXFQ01000037">
    <property type="protein sequence ID" value="HIX19412.1"/>
    <property type="molecule type" value="Genomic_DNA"/>
</dbReference>
<dbReference type="InterPro" id="IPR032677">
    <property type="entry name" value="GTP_cyclohydro_II"/>
</dbReference>
<protein>
    <recommendedName>
        <fullName evidence="20">Riboflavin biosynthesis protein RibBA</fullName>
    </recommendedName>
    <domain>
        <recommendedName>
            <fullName evidence="20">3,4-dihydroxy-2-butanone 4-phosphate synthase</fullName>
            <shortName evidence="20">DHBP synthase</shortName>
            <ecNumber evidence="20">4.1.99.12</ecNumber>
        </recommendedName>
    </domain>
    <domain>
        <recommendedName>
            <fullName evidence="20">GTP cyclohydrolase-2</fullName>
            <ecNumber evidence="20">3.5.4.25</ecNumber>
        </recommendedName>
        <alternativeName>
            <fullName evidence="20">GTP cyclohydrolase II</fullName>
        </alternativeName>
    </domain>
</protein>
<evidence type="ECO:0000256" key="8">
    <source>
        <dbReference type="ARBA" id="ARBA00022619"/>
    </source>
</evidence>
<feature type="binding site" evidence="20">
    <location>
        <position position="348"/>
    </location>
    <ligand>
        <name>Zn(2+)</name>
        <dbReference type="ChEBI" id="CHEBI:29105"/>
        <note>catalytic</note>
    </ligand>
</feature>
<evidence type="ECO:0000256" key="9">
    <source>
        <dbReference type="ARBA" id="ARBA00022723"/>
    </source>
</evidence>
<feature type="binding site" evidence="20">
    <location>
        <position position="221"/>
    </location>
    <ligand>
        <name>Mg(2+)</name>
        <dbReference type="ChEBI" id="CHEBI:18420"/>
        <label>2</label>
    </ligand>
</feature>
<dbReference type="HAMAP" id="MF_01283">
    <property type="entry name" value="RibBA"/>
    <property type="match status" value="1"/>
</dbReference>
<evidence type="ECO:0000256" key="15">
    <source>
        <dbReference type="ARBA" id="ARBA00023211"/>
    </source>
</evidence>
<dbReference type="GO" id="GO:0000287">
    <property type="term" value="F:magnesium ion binding"/>
    <property type="evidence" value="ECO:0007669"/>
    <property type="project" value="UniProtKB-UniRule"/>
</dbReference>